<evidence type="ECO:0000313" key="8">
    <source>
        <dbReference type="Proteomes" id="UP000314223"/>
    </source>
</evidence>
<dbReference type="InterPro" id="IPR039424">
    <property type="entry name" value="SBP_5"/>
</dbReference>
<dbReference type="GO" id="GO:0030313">
    <property type="term" value="C:cell envelope"/>
    <property type="evidence" value="ECO:0007669"/>
    <property type="project" value="UniProtKB-SubCell"/>
</dbReference>
<dbReference type="SUPFAM" id="SSF53850">
    <property type="entry name" value="Periplasmic binding protein-like II"/>
    <property type="match status" value="1"/>
</dbReference>
<comment type="similarity">
    <text evidence="2">Belongs to the bacterial solute-binding protein 5 family.</text>
</comment>
<accession>A0A5C4X4X5</accession>
<dbReference type="Proteomes" id="UP000314223">
    <property type="component" value="Unassembled WGS sequence"/>
</dbReference>
<evidence type="ECO:0000256" key="2">
    <source>
        <dbReference type="ARBA" id="ARBA00005695"/>
    </source>
</evidence>
<feature type="chain" id="PRO_5022954834" evidence="5">
    <location>
        <begin position="31"/>
        <end position="548"/>
    </location>
</feature>
<dbReference type="GO" id="GO:0042597">
    <property type="term" value="C:periplasmic space"/>
    <property type="evidence" value="ECO:0007669"/>
    <property type="project" value="UniProtKB-ARBA"/>
</dbReference>
<dbReference type="PANTHER" id="PTHR30290">
    <property type="entry name" value="PERIPLASMIC BINDING COMPONENT OF ABC TRANSPORTER"/>
    <property type="match status" value="1"/>
</dbReference>
<dbReference type="InterPro" id="IPR000914">
    <property type="entry name" value="SBP_5_dom"/>
</dbReference>
<evidence type="ECO:0000256" key="5">
    <source>
        <dbReference type="SAM" id="SignalP"/>
    </source>
</evidence>
<dbReference type="Pfam" id="PF00496">
    <property type="entry name" value="SBP_bac_5"/>
    <property type="match status" value="1"/>
</dbReference>
<sequence>MRTTTRQRRRAWTAGALASTLLLGACGPGANTEVQVPFSATTGAAAKGKDGLTWLLAEEPSVLDPDIDASTADDTVLANVCERLMQIQPDLSLAPGLATSAKWTDDTHLVLTITEDAHFHDGTPITADDVLYSLKRHAAEGAGESDEYGNVVGMTVSGDHEVTIETSQPDAILLQALGGDGGIVWNRAVIEEHGDQYGLPGTSDACSGPYEVGAWKAGTSLTLTKADDYWNPERAALSDTITFRWAEDSAVVNSLRAGEADGSYLDAASSAVPLLGNDDLTVTQGPATNAWVLIPTARGAGTDPRVRRALSLALERDGINTSAFGGLAQPGRAPVGSGAWGFETDVFAAAAEQLREVPATPTDTDLEAARDLVEEAKSDGAPTDLIIASSADVTRNVIANGVLSAAESIGLEPTVRTVPASQYGDFYGDEDLRDEADLWIDEYYISKTDPLGFYKNGGSGATVNYAGFADPAYDDLVARAQGATDDTERSRLTIDLQRRWNEAMVWIPVVESPSTLVTGAGVTGAPASAAFLYYPWAADLGAAEGAGE</sequence>
<dbReference type="PROSITE" id="PS51257">
    <property type="entry name" value="PROKAR_LIPOPROTEIN"/>
    <property type="match status" value="1"/>
</dbReference>
<dbReference type="InterPro" id="IPR030678">
    <property type="entry name" value="Peptide/Ni-bd"/>
</dbReference>
<feature type="domain" description="Solute-binding protein family 5" evidence="6">
    <location>
        <begin position="93"/>
        <end position="461"/>
    </location>
</feature>
<feature type="signal peptide" evidence="5">
    <location>
        <begin position="1"/>
        <end position="30"/>
    </location>
</feature>
<proteinExistence type="inferred from homology"/>
<comment type="caution">
    <text evidence="7">The sequence shown here is derived from an EMBL/GenBank/DDBJ whole genome shotgun (WGS) entry which is preliminary data.</text>
</comment>
<dbReference type="CDD" id="cd00995">
    <property type="entry name" value="PBP2_NikA_DppA_OppA_like"/>
    <property type="match status" value="1"/>
</dbReference>
<dbReference type="EMBL" id="VDMQ01000002">
    <property type="protein sequence ID" value="TNM57017.1"/>
    <property type="molecule type" value="Genomic_DNA"/>
</dbReference>
<evidence type="ECO:0000256" key="4">
    <source>
        <dbReference type="ARBA" id="ARBA00022729"/>
    </source>
</evidence>
<dbReference type="Gene3D" id="3.10.105.10">
    <property type="entry name" value="Dipeptide-binding Protein, Domain 3"/>
    <property type="match status" value="1"/>
</dbReference>
<dbReference type="RefSeq" id="WP_139467807.1">
    <property type="nucleotide sequence ID" value="NZ_VDMQ01000002.1"/>
</dbReference>
<reference evidence="7 8" key="1">
    <citation type="submission" date="2019-06" db="EMBL/GenBank/DDBJ databases">
        <authorList>
            <person name="Mardanova A.M."/>
            <person name="Pudova D.S."/>
            <person name="Shagimardanova E.I."/>
            <person name="Gogoleva N.E."/>
            <person name="Lutfullin M.T."/>
            <person name="Hadieva G.F."/>
            <person name="Sharipova M.R."/>
        </authorList>
    </citation>
    <scope>NUCLEOTIDE SEQUENCE [LARGE SCALE GENOMIC DNA]</scope>
    <source>
        <strain evidence="7 8">MG-1</strain>
    </source>
</reference>
<dbReference type="GO" id="GO:0043190">
    <property type="term" value="C:ATP-binding cassette (ABC) transporter complex"/>
    <property type="evidence" value="ECO:0007669"/>
    <property type="project" value="InterPro"/>
</dbReference>
<comment type="subcellular location">
    <subcellularLocation>
        <location evidence="1">Cell envelope</location>
    </subcellularLocation>
</comment>
<dbReference type="AlphaFoldDB" id="A0A5C4X4X5"/>
<evidence type="ECO:0000256" key="1">
    <source>
        <dbReference type="ARBA" id="ARBA00004196"/>
    </source>
</evidence>
<dbReference type="PANTHER" id="PTHR30290:SF10">
    <property type="entry name" value="PERIPLASMIC OLIGOPEPTIDE-BINDING PROTEIN-RELATED"/>
    <property type="match status" value="1"/>
</dbReference>
<keyword evidence="4 5" id="KW-0732">Signal</keyword>
<evidence type="ECO:0000259" key="6">
    <source>
        <dbReference type="Pfam" id="PF00496"/>
    </source>
</evidence>
<gene>
    <name evidence="7" type="ORF">FHQ09_05480</name>
</gene>
<protein>
    <submittedName>
        <fullName evidence="7">ABC transporter substrate-binding protein</fullName>
    </submittedName>
</protein>
<keyword evidence="3" id="KW-0813">Transport</keyword>
<dbReference type="PIRSF" id="PIRSF002741">
    <property type="entry name" value="MppA"/>
    <property type="match status" value="1"/>
</dbReference>
<dbReference type="GO" id="GO:0015833">
    <property type="term" value="P:peptide transport"/>
    <property type="evidence" value="ECO:0007669"/>
    <property type="project" value="TreeGrafter"/>
</dbReference>
<dbReference type="Gene3D" id="3.40.190.10">
    <property type="entry name" value="Periplasmic binding protein-like II"/>
    <property type="match status" value="1"/>
</dbReference>
<evidence type="ECO:0000256" key="3">
    <source>
        <dbReference type="ARBA" id="ARBA00022448"/>
    </source>
</evidence>
<evidence type="ECO:0000313" key="7">
    <source>
        <dbReference type="EMBL" id="TNM57017.1"/>
    </source>
</evidence>
<name>A0A5C4X4X5_9MICO</name>
<organism evidence="7 8">
    <name type="scientific">Brevibacterium sediminis</name>
    <dbReference type="NCBI Taxonomy" id="1857024"/>
    <lineage>
        <taxon>Bacteria</taxon>
        <taxon>Bacillati</taxon>
        <taxon>Actinomycetota</taxon>
        <taxon>Actinomycetes</taxon>
        <taxon>Micrococcales</taxon>
        <taxon>Brevibacteriaceae</taxon>
        <taxon>Brevibacterium</taxon>
    </lineage>
</organism>
<dbReference type="GO" id="GO:1904680">
    <property type="term" value="F:peptide transmembrane transporter activity"/>
    <property type="evidence" value="ECO:0007669"/>
    <property type="project" value="TreeGrafter"/>
</dbReference>